<dbReference type="InterPro" id="IPR027817">
    <property type="entry name" value="Costars_dom"/>
</dbReference>
<protein>
    <submittedName>
        <fullName evidence="2">Actin-binding Rho-activating protein</fullName>
    </submittedName>
</protein>
<dbReference type="GO" id="GO:0003779">
    <property type="term" value="F:actin binding"/>
    <property type="evidence" value="ECO:0007669"/>
    <property type="project" value="InterPro"/>
</dbReference>
<dbReference type="InterPro" id="IPR038095">
    <property type="entry name" value="Costars_sf"/>
</dbReference>
<dbReference type="GO" id="GO:0030017">
    <property type="term" value="C:sarcomere"/>
    <property type="evidence" value="ECO:0007669"/>
    <property type="project" value="TreeGrafter"/>
</dbReference>
<sequence>MSNATAKITRQSTGPEMSDYLENEIYNLCECIQDNGQALKSGGLAVIKFIELFKLHSVVSNRLANILSKARKQGYIQFKGEILMQGKDDNEPITLLKMPPKVHQMTKNQMIKHK</sequence>
<reference evidence="2" key="1">
    <citation type="submission" date="2018-10" db="EMBL/GenBank/DDBJ databases">
        <title>Transcriptome assembly of Aceria tosichella (Wheat curl mite) Type 2.</title>
        <authorList>
            <person name="Scully E.D."/>
            <person name="Geib S.M."/>
            <person name="Palmer N.A."/>
            <person name="Gupta A.K."/>
            <person name="Sarath G."/>
            <person name="Tatineni S."/>
        </authorList>
    </citation>
    <scope>NUCLEOTIDE SEQUENCE</scope>
    <source>
        <strain evidence="2">LincolnNE</strain>
    </source>
</reference>
<dbReference type="PANTHER" id="PTHR22739:SF7">
    <property type="entry name" value="EG:152A3.3 PROTEIN-RELATED"/>
    <property type="match status" value="1"/>
</dbReference>
<accession>A0A6G1SFV6</accession>
<feature type="domain" description="Costars" evidence="1">
    <location>
        <begin position="19"/>
        <end position="96"/>
    </location>
</feature>
<evidence type="ECO:0000313" key="2">
    <source>
        <dbReference type="EMBL" id="MDE48803.1"/>
    </source>
</evidence>
<gene>
    <name evidence="2" type="primary">Abra</name>
    <name evidence="2" type="ORF">g.3917</name>
</gene>
<dbReference type="AlphaFoldDB" id="A0A6G1SFV6"/>
<dbReference type="SMART" id="SM01283">
    <property type="entry name" value="Costars"/>
    <property type="match status" value="1"/>
</dbReference>
<proteinExistence type="predicted"/>
<dbReference type="InterPro" id="IPR026111">
    <property type="entry name" value="Abra"/>
</dbReference>
<dbReference type="Gene3D" id="1.10.10.1540">
    <property type="entry name" value="Costar domain"/>
    <property type="match status" value="1"/>
</dbReference>
<dbReference type="GO" id="GO:0045944">
    <property type="term" value="P:positive regulation of transcription by RNA polymerase II"/>
    <property type="evidence" value="ECO:0007669"/>
    <property type="project" value="TreeGrafter"/>
</dbReference>
<organism evidence="2">
    <name type="scientific">Aceria tosichella</name>
    <name type="common">wheat curl mite</name>
    <dbReference type="NCBI Taxonomy" id="561515"/>
    <lineage>
        <taxon>Eukaryota</taxon>
        <taxon>Metazoa</taxon>
        <taxon>Ecdysozoa</taxon>
        <taxon>Arthropoda</taxon>
        <taxon>Chelicerata</taxon>
        <taxon>Arachnida</taxon>
        <taxon>Acari</taxon>
        <taxon>Acariformes</taxon>
        <taxon>Trombidiformes</taxon>
        <taxon>Prostigmata</taxon>
        <taxon>Eupodina</taxon>
        <taxon>Eriophyoidea</taxon>
        <taxon>Eriophyidae</taxon>
        <taxon>Eriophyinae</taxon>
        <taxon>Aceriini</taxon>
        <taxon>Aceria</taxon>
    </lineage>
</organism>
<dbReference type="PANTHER" id="PTHR22739">
    <property type="entry name" value="STRIATED MUSCLE ACTIVATOR OF RHO-DEPENDENT SIGNALING-RELATED"/>
    <property type="match status" value="1"/>
</dbReference>
<dbReference type="Pfam" id="PF14705">
    <property type="entry name" value="Costars"/>
    <property type="match status" value="1"/>
</dbReference>
<evidence type="ECO:0000259" key="1">
    <source>
        <dbReference type="SMART" id="SM01283"/>
    </source>
</evidence>
<name>A0A6G1SFV6_9ACAR</name>
<dbReference type="GO" id="GO:0035025">
    <property type="term" value="P:positive regulation of Rho protein signal transduction"/>
    <property type="evidence" value="ECO:0007669"/>
    <property type="project" value="InterPro"/>
</dbReference>
<dbReference type="EMBL" id="GGYP01004032">
    <property type="protein sequence ID" value="MDE48803.1"/>
    <property type="molecule type" value="Transcribed_RNA"/>
</dbReference>